<protein>
    <submittedName>
        <fullName evidence="1">Uncharacterized protein</fullName>
    </submittedName>
</protein>
<proteinExistence type="predicted"/>
<name>G2YVR9_BOTF4</name>
<evidence type="ECO:0000313" key="2">
    <source>
        <dbReference type="Proteomes" id="UP000008177"/>
    </source>
</evidence>
<dbReference type="InParanoid" id="G2YVR9"/>
<dbReference type="Proteomes" id="UP000008177">
    <property type="component" value="Unplaced contigs"/>
</dbReference>
<dbReference type="AlphaFoldDB" id="G2YVR9"/>
<accession>G2YVR9</accession>
<sequence>MHMFAEPILNEKPLSSLPSVVVLQNQKGVFCGLLRITGDAECERGMPMELITISEGSASLKDIGMCFEEKVFQNSQYCHPGPFKAEYDSEGWWTGVSDGSSTSREDTYEVFAEGEFEEDLILPDKCICKNCLSKEDLEKTQFASFIMFSGCRENTELRIE</sequence>
<organism evidence="1 2">
    <name type="scientific">Botryotinia fuckeliana (strain T4)</name>
    <name type="common">Noble rot fungus</name>
    <name type="synonym">Botrytis cinerea</name>
    <dbReference type="NCBI Taxonomy" id="999810"/>
    <lineage>
        <taxon>Eukaryota</taxon>
        <taxon>Fungi</taxon>
        <taxon>Dikarya</taxon>
        <taxon>Ascomycota</taxon>
        <taxon>Pezizomycotina</taxon>
        <taxon>Leotiomycetes</taxon>
        <taxon>Helotiales</taxon>
        <taxon>Sclerotiniaceae</taxon>
        <taxon>Botrytis</taxon>
    </lineage>
</organism>
<gene>
    <name evidence="1" type="ORF">BofuT4_P152790.1</name>
</gene>
<reference evidence="2" key="1">
    <citation type="journal article" date="2011" name="PLoS Genet.">
        <title>Genomic analysis of the necrotrophic fungal pathogens Sclerotinia sclerotiorum and Botrytis cinerea.</title>
        <authorList>
            <person name="Amselem J."/>
            <person name="Cuomo C.A."/>
            <person name="van Kan J.A."/>
            <person name="Viaud M."/>
            <person name="Benito E.P."/>
            <person name="Couloux A."/>
            <person name="Coutinho P.M."/>
            <person name="de Vries R.P."/>
            <person name="Dyer P.S."/>
            <person name="Fillinger S."/>
            <person name="Fournier E."/>
            <person name="Gout L."/>
            <person name="Hahn M."/>
            <person name="Kohn L."/>
            <person name="Lapalu N."/>
            <person name="Plummer K.M."/>
            <person name="Pradier J.M."/>
            <person name="Quevillon E."/>
            <person name="Sharon A."/>
            <person name="Simon A."/>
            <person name="ten Have A."/>
            <person name="Tudzynski B."/>
            <person name="Tudzynski P."/>
            <person name="Wincker P."/>
            <person name="Andrew M."/>
            <person name="Anthouard V."/>
            <person name="Beever R.E."/>
            <person name="Beffa R."/>
            <person name="Benoit I."/>
            <person name="Bouzid O."/>
            <person name="Brault B."/>
            <person name="Chen Z."/>
            <person name="Choquer M."/>
            <person name="Collemare J."/>
            <person name="Cotton P."/>
            <person name="Danchin E.G."/>
            <person name="Da Silva C."/>
            <person name="Gautier A."/>
            <person name="Giraud C."/>
            <person name="Giraud T."/>
            <person name="Gonzalez C."/>
            <person name="Grossetete S."/>
            <person name="Guldener U."/>
            <person name="Henrissat B."/>
            <person name="Howlett B.J."/>
            <person name="Kodira C."/>
            <person name="Kretschmer M."/>
            <person name="Lappartient A."/>
            <person name="Leroch M."/>
            <person name="Levis C."/>
            <person name="Mauceli E."/>
            <person name="Neuveglise C."/>
            <person name="Oeser B."/>
            <person name="Pearson M."/>
            <person name="Poulain J."/>
            <person name="Poussereau N."/>
            <person name="Quesneville H."/>
            <person name="Rascle C."/>
            <person name="Schumacher J."/>
            <person name="Segurens B."/>
            <person name="Sexton A."/>
            <person name="Silva E."/>
            <person name="Sirven C."/>
            <person name="Soanes D.M."/>
            <person name="Talbot N.J."/>
            <person name="Templeton M."/>
            <person name="Yandava C."/>
            <person name="Yarden O."/>
            <person name="Zeng Q."/>
            <person name="Rollins J.A."/>
            <person name="Lebrun M.H."/>
            <person name="Dickman M."/>
        </authorList>
    </citation>
    <scope>NUCLEOTIDE SEQUENCE [LARGE SCALE GENOMIC DNA]</scope>
    <source>
        <strain evidence="2">T4</strain>
    </source>
</reference>
<dbReference type="EMBL" id="FQ790357">
    <property type="protein sequence ID" value="CCD55717.1"/>
    <property type="molecule type" value="Genomic_DNA"/>
</dbReference>
<evidence type="ECO:0000313" key="1">
    <source>
        <dbReference type="EMBL" id="CCD55717.1"/>
    </source>
</evidence>
<dbReference type="HOGENOM" id="CLU_1651892_0_0_1"/>